<feature type="compositionally biased region" description="Low complexity" evidence="1">
    <location>
        <begin position="453"/>
        <end position="464"/>
    </location>
</feature>
<evidence type="ECO:0000313" key="3">
    <source>
        <dbReference type="Proteomes" id="UP000308197"/>
    </source>
</evidence>
<sequence>MNPTPRGATSLGSDWDARSSSSMSEQSVHMMHHNANYDWAFAHLQPNGHPMVLGPAPALPIPSFCDLTDTYSQTSRALSPHSNTTSEAPSVASVRTASNRSAIMNFSWTPTAVAAKAHYEVDTATGIPAMSRKTVLQHSPGPSNKAPWPLPINAGRHTEHTREVGTESQTNPSCQPMGIADGVLQHQPTTYLAPTANTSGGVVPVPIQQPGPLYYAAQLSHSSVEGTAMHNSTYISSSEVMPYVLVDDCADIVRKLYLPYEVPRWQQLVRAAVLVVGIVEELHRDDGHAGLHHVVHPREYVSPGEWVSAWLDLQPRNRFSGPNASVLHPEMLLYPANNTLDDWGTFLSHPRQVIFRVLLGLKSCSPYVTHATKPALMSQDDWAAWADDVLWVMFQVLNHIKLYKQARNIPSQRSSNAQAPQGSRPLPVTRCDIPADDERRGWEPGPTEGTIFSARASSSGIQSSHTPQNTSYVCPEPREYRKRNLDDPEESRNKRLRATDTLDRDRAFTQERHQVEEDRDEDMEEDGEAY</sequence>
<name>A0A5C3P2B7_9APHY</name>
<evidence type="ECO:0000313" key="2">
    <source>
        <dbReference type="EMBL" id="TFK83806.1"/>
    </source>
</evidence>
<dbReference type="EMBL" id="ML211364">
    <property type="protein sequence ID" value="TFK83806.1"/>
    <property type="molecule type" value="Genomic_DNA"/>
</dbReference>
<organism evidence="2 3">
    <name type="scientific">Polyporus arcularius HHB13444</name>
    <dbReference type="NCBI Taxonomy" id="1314778"/>
    <lineage>
        <taxon>Eukaryota</taxon>
        <taxon>Fungi</taxon>
        <taxon>Dikarya</taxon>
        <taxon>Basidiomycota</taxon>
        <taxon>Agaricomycotina</taxon>
        <taxon>Agaricomycetes</taxon>
        <taxon>Polyporales</taxon>
        <taxon>Polyporaceae</taxon>
        <taxon>Polyporus</taxon>
    </lineage>
</organism>
<dbReference type="InParanoid" id="A0A5C3P2B7"/>
<protein>
    <submittedName>
        <fullName evidence="2">Uncharacterized protein</fullName>
    </submittedName>
</protein>
<feature type="region of interest" description="Disordered" evidence="1">
    <location>
        <begin position="409"/>
        <end position="530"/>
    </location>
</feature>
<feature type="compositionally biased region" description="Acidic residues" evidence="1">
    <location>
        <begin position="517"/>
        <end position="530"/>
    </location>
</feature>
<dbReference type="Proteomes" id="UP000308197">
    <property type="component" value="Unassembled WGS sequence"/>
</dbReference>
<feature type="compositionally biased region" description="Polar residues" evidence="1">
    <location>
        <begin position="409"/>
        <end position="421"/>
    </location>
</feature>
<feature type="compositionally biased region" description="Basic and acidic residues" evidence="1">
    <location>
        <begin position="476"/>
        <end position="516"/>
    </location>
</feature>
<feature type="region of interest" description="Disordered" evidence="1">
    <location>
        <begin position="134"/>
        <end position="154"/>
    </location>
</feature>
<proteinExistence type="predicted"/>
<feature type="region of interest" description="Disordered" evidence="1">
    <location>
        <begin position="1"/>
        <end position="27"/>
    </location>
</feature>
<evidence type="ECO:0000256" key="1">
    <source>
        <dbReference type="SAM" id="MobiDB-lite"/>
    </source>
</evidence>
<reference evidence="2 3" key="1">
    <citation type="journal article" date="2019" name="Nat. Ecol. Evol.">
        <title>Megaphylogeny resolves global patterns of mushroom evolution.</title>
        <authorList>
            <person name="Varga T."/>
            <person name="Krizsan K."/>
            <person name="Foldi C."/>
            <person name="Dima B."/>
            <person name="Sanchez-Garcia M."/>
            <person name="Sanchez-Ramirez S."/>
            <person name="Szollosi G.J."/>
            <person name="Szarkandi J.G."/>
            <person name="Papp V."/>
            <person name="Albert L."/>
            <person name="Andreopoulos W."/>
            <person name="Angelini C."/>
            <person name="Antonin V."/>
            <person name="Barry K.W."/>
            <person name="Bougher N.L."/>
            <person name="Buchanan P."/>
            <person name="Buyck B."/>
            <person name="Bense V."/>
            <person name="Catcheside P."/>
            <person name="Chovatia M."/>
            <person name="Cooper J."/>
            <person name="Damon W."/>
            <person name="Desjardin D."/>
            <person name="Finy P."/>
            <person name="Geml J."/>
            <person name="Haridas S."/>
            <person name="Hughes K."/>
            <person name="Justo A."/>
            <person name="Karasinski D."/>
            <person name="Kautmanova I."/>
            <person name="Kiss B."/>
            <person name="Kocsube S."/>
            <person name="Kotiranta H."/>
            <person name="LaButti K.M."/>
            <person name="Lechner B.E."/>
            <person name="Liimatainen K."/>
            <person name="Lipzen A."/>
            <person name="Lukacs Z."/>
            <person name="Mihaltcheva S."/>
            <person name="Morgado L.N."/>
            <person name="Niskanen T."/>
            <person name="Noordeloos M.E."/>
            <person name="Ohm R.A."/>
            <person name="Ortiz-Santana B."/>
            <person name="Ovrebo C."/>
            <person name="Racz N."/>
            <person name="Riley R."/>
            <person name="Savchenko A."/>
            <person name="Shiryaev A."/>
            <person name="Soop K."/>
            <person name="Spirin V."/>
            <person name="Szebenyi C."/>
            <person name="Tomsovsky M."/>
            <person name="Tulloss R.E."/>
            <person name="Uehling J."/>
            <person name="Grigoriev I.V."/>
            <person name="Vagvolgyi C."/>
            <person name="Papp T."/>
            <person name="Martin F.M."/>
            <person name="Miettinen O."/>
            <person name="Hibbett D.S."/>
            <person name="Nagy L.G."/>
        </authorList>
    </citation>
    <scope>NUCLEOTIDE SEQUENCE [LARGE SCALE GENOMIC DNA]</scope>
    <source>
        <strain evidence="2 3">HHB13444</strain>
    </source>
</reference>
<feature type="compositionally biased region" description="Low complexity" evidence="1">
    <location>
        <begin position="10"/>
        <end position="27"/>
    </location>
</feature>
<gene>
    <name evidence="2" type="ORF">K466DRAFT_602553</name>
</gene>
<dbReference type="AlphaFoldDB" id="A0A5C3P2B7"/>
<keyword evidence="3" id="KW-1185">Reference proteome</keyword>
<accession>A0A5C3P2B7</accession>